<evidence type="ECO:0000256" key="1">
    <source>
        <dbReference type="SAM" id="SignalP"/>
    </source>
</evidence>
<dbReference type="InterPro" id="IPR002925">
    <property type="entry name" value="Dienelactn_hydro"/>
</dbReference>
<dbReference type="EMBL" id="VUNG01000007">
    <property type="protein sequence ID" value="MST83974.1"/>
    <property type="molecule type" value="Genomic_DNA"/>
</dbReference>
<feature type="chain" id="PRO_5029536729" evidence="1">
    <location>
        <begin position="24"/>
        <end position="406"/>
    </location>
</feature>
<organism evidence="4 5">
    <name type="scientific">Hallella mizrahii</name>
    <dbReference type="NCBI Taxonomy" id="2606637"/>
    <lineage>
        <taxon>Bacteria</taxon>
        <taxon>Pseudomonadati</taxon>
        <taxon>Bacteroidota</taxon>
        <taxon>Bacteroidia</taxon>
        <taxon>Bacteroidales</taxon>
        <taxon>Prevotellaceae</taxon>
        <taxon>Hallella</taxon>
    </lineage>
</organism>
<feature type="domain" description="Dienelactone hydrolase" evidence="2">
    <location>
        <begin position="320"/>
        <end position="404"/>
    </location>
</feature>
<keyword evidence="5" id="KW-1185">Reference proteome</keyword>
<dbReference type="InterPro" id="IPR022742">
    <property type="entry name" value="Hydrolase_4"/>
</dbReference>
<evidence type="ECO:0000313" key="5">
    <source>
        <dbReference type="Proteomes" id="UP000438914"/>
    </source>
</evidence>
<reference evidence="4 5" key="1">
    <citation type="submission" date="2019-08" db="EMBL/GenBank/DDBJ databases">
        <title>In-depth cultivation of the pig gut microbiome towards novel bacterial diversity and tailored functional studies.</title>
        <authorList>
            <person name="Wylensek D."/>
            <person name="Hitch T.C.A."/>
            <person name="Clavel T."/>
        </authorList>
    </citation>
    <scope>NUCLEOTIDE SEQUENCE [LARGE SCALE GENOMIC DNA]</scope>
    <source>
        <strain evidence="4 5">LKV-178-WT-2A</strain>
    </source>
</reference>
<comment type="caution">
    <text evidence="4">The sequence shown here is derived from an EMBL/GenBank/DDBJ whole genome shotgun (WGS) entry which is preliminary data.</text>
</comment>
<evidence type="ECO:0000313" key="4">
    <source>
        <dbReference type="EMBL" id="MST83974.1"/>
    </source>
</evidence>
<dbReference type="RefSeq" id="WP_154533557.1">
    <property type="nucleotide sequence ID" value="NZ_VUNG01000007.1"/>
</dbReference>
<gene>
    <name evidence="4" type="ORF">FYJ73_04710</name>
</gene>
<sequence>MMMRRICLLLLVCLLQLSAFAQAVVGTWKGDLKVGQVKLSLIFHVSKDTCTLDVPAQCAFGIPASLKELTDTSLTVIMYGLEAGYQGKIKDGQFVGTFTQMGMTFPLTLTRFQEVYNRPQEPKEPYPYKTEEVTISTPDAKLAGTITYPVGWKQGKKVPLAVLVTGSGQEDRNEEIFRHKPFLVIADFLARNGIATLRCDDRGVGGSTGDVANATTFDFAKDASHELDYARKRGQFSKVGIIGHSEGGSIGFILGAQKKLDFLVSMAGPGIPMDSILYLQNVNTLKQVGMPTNITKEEVRKKIMDSDPSPWMVAFLNYDPSNDIKATTCPVMAINGDKDVQVDAAHNLKAIKELLPANKFSMVKSYPGLNHLFQHCQTGQPAEYTNIEETISEDVLADMAQWLKGL</sequence>
<accession>A0A7K0KDK5</accession>
<dbReference type="Pfam" id="PF01738">
    <property type="entry name" value="DLH"/>
    <property type="match status" value="1"/>
</dbReference>
<evidence type="ECO:0000259" key="2">
    <source>
        <dbReference type="Pfam" id="PF01738"/>
    </source>
</evidence>
<proteinExistence type="predicted"/>
<dbReference type="Gene3D" id="3.40.50.1820">
    <property type="entry name" value="alpha/beta hydrolase"/>
    <property type="match status" value="1"/>
</dbReference>
<dbReference type="PANTHER" id="PTHR43265:SF1">
    <property type="entry name" value="ESTERASE ESTD"/>
    <property type="match status" value="1"/>
</dbReference>
<dbReference type="GO" id="GO:0052689">
    <property type="term" value="F:carboxylic ester hydrolase activity"/>
    <property type="evidence" value="ECO:0007669"/>
    <property type="project" value="TreeGrafter"/>
</dbReference>
<dbReference type="InterPro" id="IPR029058">
    <property type="entry name" value="AB_hydrolase_fold"/>
</dbReference>
<dbReference type="InterPro" id="IPR053145">
    <property type="entry name" value="AB_hydrolase_Est10"/>
</dbReference>
<dbReference type="PANTHER" id="PTHR43265">
    <property type="entry name" value="ESTERASE ESTD"/>
    <property type="match status" value="1"/>
</dbReference>
<evidence type="ECO:0000259" key="3">
    <source>
        <dbReference type="Pfam" id="PF12146"/>
    </source>
</evidence>
<dbReference type="AlphaFoldDB" id="A0A7K0KDK5"/>
<keyword evidence="1" id="KW-0732">Signal</keyword>
<name>A0A7K0KDK5_9BACT</name>
<feature type="signal peptide" evidence="1">
    <location>
        <begin position="1"/>
        <end position="23"/>
    </location>
</feature>
<dbReference type="Proteomes" id="UP000438914">
    <property type="component" value="Unassembled WGS sequence"/>
</dbReference>
<protein>
    <submittedName>
        <fullName evidence="4">Prolyl oligopeptidase family serine peptidase</fullName>
    </submittedName>
</protein>
<dbReference type="Pfam" id="PF12146">
    <property type="entry name" value="Hydrolase_4"/>
    <property type="match status" value="1"/>
</dbReference>
<feature type="domain" description="Serine aminopeptidase S33" evidence="3">
    <location>
        <begin position="185"/>
        <end position="260"/>
    </location>
</feature>
<dbReference type="SUPFAM" id="SSF53474">
    <property type="entry name" value="alpha/beta-Hydrolases"/>
    <property type="match status" value="1"/>
</dbReference>